<evidence type="ECO:0000313" key="2">
    <source>
        <dbReference type="EMBL" id="MBB6335439.1"/>
    </source>
</evidence>
<protein>
    <recommendedName>
        <fullName evidence="1">MobA/VirD2-like nuclease domain-containing protein</fullName>
    </recommendedName>
</protein>
<organism evidence="2 3">
    <name type="scientific">Schaalia hyovaginalis</name>
    <dbReference type="NCBI Taxonomy" id="29316"/>
    <lineage>
        <taxon>Bacteria</taxon>
        <taxon>Bacillati</taxon>
        <taxon>Actinomycetota</taxon>
        <taxon>Actinomycetes</taxon>
        <taxon>Actinomycetales</taxon>
        <taxon>Actinomycetaceae</taxon>
        <taxon>Schaalia</taxon>
    </lineage>
</organism>
<feature type="domain" description="MobA/VirD2-like nuclease" evidence="1">
    <location>
        <begin position="89"/>
        <end position="190"/>
    </location>
</feature>
<name>A0A923E3V0_9ACTO</name>
<keyword evidence="3" id="KW-1185">Reference proteome</keyword>
<dbReference type="Pfam" id="PF03432">
    <property type="entry name" value="Relaxase"/>
    <property type="match status" value="1"/>
</dbReference>
<reference evidence="2" key="1">
    <citation type="submission" date="2020-08" db="EMBL/GenBank/DDBJ databases">
        <title>Sequencing the genomes of 1000 actinobacteria strains.</title>
        <authorList>
            <person name="Klenk H.-P."/>
        </authorList>
    </citation>
    <scope>NUCLEOTIDE SEQUENCE</scope>
    <source>
        <strain evidence="2">DSM 10695</strain>
    </source>
</reference>
<evidence type="ECO:0000313" key="3">
    <source>
        <dbReference type="Proteomes" id="UP000617426"/>
    </source>
</evidence>
<accession>A0A923E3V0</accession>
<dbReference type="AlphaFoldDB" id="A0A923E3V0"/>
<evidence type="ECO:0000259" key="1">
    <source>
        <dbReference type="Pfam" id="PF03432"/>
    </source>
</evidence>
<dbReference type="Proteomes" id="UP000617426">
    <property type="component" value="Unassembled WGS sequence"/>
</dbReference>
<comment type="caution">
    <text evidence="2">The sequence shown here is derived from an EMBL/GenBank/DDBJ whole genome shotgun (WGS) entry which is preliminary data.</text>
</comment>
<dbReference type="RefSeq" id="WP_184453796.1">
    <property type="nucleotide sequence ID" value="NZ_JACHMK010000001.1"/>
</dbReference>
<dbReference type="InterPro" id="IPR005094">
    <property type="entry name" value="Endonuclease_MobA/VirD2"/>
</dbReference>
<dbReference type="EMBL" id="JACHMK010000001">
    <property type="protein sequence ID" value="MBB6335439.1"/>
    <property type="molecule type" value="Genomic_DNA"/>
</dbReference>
<proteinExistence type="predicted"/>
<sequence>MIPNIVDGGDTAGLMRYLVGPGGAGEHEDPHLVAGDGVLLDFFPDRFELNVDVATQIASMLDRYMNVMRVHPTGRIRNFSAKTGKTEVIGRGRNHVWHCTLCLSPTESFLEDETWQLIATDFMDEMGFTEASGKAPCRWVAVRHGASKNGGDHIHIAANIVRGDGTKWSPWRDQVIAHRVCNSLEHKYGLEVLESREGAPVRGRR</sequence>
<gene>
    <name evidence="2" type="ORF">HD592_002004</name>
</gene>